<feature type="region of interest" description="Disordered" evidence="1">
    <location>
        <begin position="95"/>
        <end position="122"/>
    </location>
</feature>
<name>A0A6D2IXI3_9BRAS</name>
<dbReference type="SMART" id="SM00256">
    <property type="entry name" value="FBOX"/>
    <property type="match status" value="1"/>
</dbReference>
<dbReference type="CDD" id="cd22152">
    <property type="entry name" value="F-box_AtAFR-like"/>
    <property type="match status" value="1"/>
</dbReference>
<dbReference type="SUPFAM" id="SSF117281">
    <property type="entry name" value="Kelch motif"/>
    <property type="match status" value="1"/>
</dbReference>
<sequence length="364" mass="41777">MNSGKRQLPSSFSSLPEEITENILARVSRWNYPSLSLVSKRFRSLVSSMQIYKTRSQIGSQETCFYVCLKVRNQPYPCWFSLWAKPNQTLTKQEGTTTGFNKDSSGTSVVPTPFPSSHSPHVTNQSAIDIDSEIFVIGGPYKEPSCSVRILDCRSHTWRDAPSMTVAREAACAFFCDDKIYVMGGCDIDEDFANWMEMFDMKTQSWTALPGPGADEDELRSLLRECYYYDIAVVRDGKLYLAIDDKKYAYDPKDGTWKLVRQQSSFPFLSLVVWCDIDNIIYGCTWSKVLMWFDSKTEGREWREIKGLGKLFEDRTSGFGTRREFGMANYGGKLLVMCNKQKNKIWYAKISLELRFNNGREIWG</sequence>
<dbReference type="PANTHER" id="PTHR24414">
    <property type="entry name" value="F-BOX/KELCH-REPEAT PROTEIN SKIP4"/>
    <property type="match status" value="1"/>
</dbReference>
<evidence type="ECO:0000259" key="2">
    <source>
        <dbReference type="PROSITE" id="PS50181"/>
    </source>
</evidence>
<dbReference type="InterPro" id="IPR006652">
    <property type="entry name" value="Kelch_1"/>
</dbReference>
<dbReference type="EMBL" id="CACVBM020001129">
    <property type="protein sequence ID" value="CAA7033335.1"/>
    <property type="molecule type" value="Genomic_DNA"/>
</dbReference>
<dbReference type="InterPro" id="IPR050354">
    <property type="entry name" value="F-box/kelch-repeat_ARATH"/>
</dbReference>
<dbReference type="OrthoDB" id="45365at2759"/>
<dbReference type="InterPro" id="IPR057499">
    <property type="entry name" value="Kelch_FKB95"/>
</dbReference>
<feature type="domain" description="F-box" evidence="2">
    <location>
        <begin position="9"/>
        <end position="55"/>
    </location>
</feature>
<reference evidence="3" key="1">
    <citation type="submission" date="2020-01" db="EMBL/GenBank/DDBJ databases">
        <authorList>
            <person name="Mishra B."/>
        </authorList>
    </citation>
    <scope>NUCLEOTIDE SEQUENCE [LARGE SCALE GENOMIC DNA]</scope>
</reference>
<dbReference type="SUPFAM" id="SSF81383">
    <property type="entry name" value="F-box domain"/>
    <property type="match status" value="1"/>
</dbReference>
<evidence type="ECO:0000313" key="3">
    <source>
        <dbReference type="EMBL" id="CAA7033335.1"/>
    </source>
</evidence>
<dbReference type="InterPro" id="IPR001810">
    <property type="entry name" value="F-box_dom"/>
</dbReference>
<dbReference type="Pfam" id="PF25210">
    <property type="entry name" value="Kelch_FKB95"/>
    <property type="match status" value="1"/>
</dbReference>
<organism evidence="3 4">
    <name type="scientific">Microthlaspi erraticum</name>
    <dbReference type="NCBI Taxonomy" id="1685480"/>
    <lineage>
        <taxon>Eukaryota</taxon>
        <taxon>Viridiplantae</taxon>
        <taxon>Streptophyta</taxon>
        <taxon>Embryophyta</taxon>
        <taxon>Tracheophyta</taxon>
        <taxon>Spermatophyta</taxon>
        <taxon>Magnoliopsida</taxon>
        <taxon>eudicotyledons</taxon>
        <taxon>Gunneridae</taxon>
        <taxon>Pentapetalae</taxon>
        <taxon>rosids</taxon>
        <taxon>malvids</taxon>
        <taxon>Brassicales</taxon>
        <taxon>Brassicaceae</taxon>
        <taxon>Coluteocarpeae</taxon>
        <taxon>Microthlaspi</taxon>
    </lineage>
</organism>
<evidence type="ECO:0000256" key="1">
    <source>
        <dbReference type="SAM" id="MobiDB-lite"/>
    </source>
</evidence>
<dbReference type="PROSITE" id="PS50181">
    <property type="entry name" value="FBOX"/>
    <property type="match status" value="1"/>
</dbReference>
<comment type="caution">
    <text evidence="3">The sequence shown here is derived from an EMBL/GenBank/DDBJ whole genome shotgun (WGS) entry which is preliminary data.</text>
</comment>
<dbReference type="SMART" id="SM00612">
    <property type="entry name" value="Kelch"/>
    <property type="match status" value="2"/>
</dbReference>
<accession>A0A6D2IXI3</accession>
<dbReference type="Pfam" id="PF00646">
    <property type="entry name" value="F-box"/>
    <property type="match status" value="1"/>
</dbReference>
<dbReference type="Gene3D" id="1.20.1280.50">
    <property type="match status" value="1"/>
</dbReference>
<dbReference type="InterPro" id="IPR015915">
    <property type="entry name" value="Kelch-typ_b-propeller"/>
</dbReference>
<keyword evidence="4" id="KW-1185">Reference proteome</keyword>
<evidence type="ECO:0000313" key="4">
    <source>
        <dbReference type="Proteomes" id="UP000467841"/>
    </source>
</evidence>
<dbReference type="Gene3D" id="2.120.10.80">
    <property type="entry name" value="Kelch-type beta propeller"/>
    <property type="match status" value="1"/>
</dbReference>
<protein>
    <recommendedName>
        <fullName evidence="2">F-box domain-containing protein</fullName>
    </recommendedName>
</protein>
<dbReference type="AlphaFoldDB" id="A0A6D2IXI3"/>
<proteinExistence type="predicted"/>
<dbReference type="PANTHER" id="PTHR24414:SF138">
    <property type="entry name" value="F-BOX DOMAIN-CONTAINING PROTEIN"/>
    <property type="match status" value="1"/>
</dbReference>
<dbReference type="Proteomes" id="UP000467841">
    <property type="component" value="Unassembled WGS sequence"/>
</dbReference>
<gene>
    <name evidence="3" type="ORF">MERR_LOCUS20570</name>
</gene>
<dbReference type="InterPro" id="IPR036047">
    <property type="entry name" value="F-box-like_dom_sf"/>
</dbReference>